<comment type="caution">
    <text evidence="1">The sequence shown here is derived from an EMBL/GenBank/DDBJ whole genome shotgun (WGS) entry which is preliminary data.</text>
</comment>
<name>A0A292Z723_SPHSA</name>
<dbReference type="AlphaFoldDB" id="A0A292Z723"/>
<evidence type="ECO:0000313" key="2">
    <source>
        <dbReference type="Proteomes" id="UP000221538"/>
    </source>
</evidence>
<dbReference type="EMBL" id="BEWI01000026">
    <property type="protein sequence ID" value="GAY19508.1"/>
    <property type="molecule type" value="Genomic_DNA"/>
</dbReference>
<gene>
    <name evidence="1" type="ORF">SFOMI_0027</name>
</gene>
<proteinExistence type="predicted"/>
<reference evidence="1 2" key="1">
    <citation type="journal article" date="2013" name="Biodegradation">
        <title>Occurrence of 4-tert-butylphenol (4-t-BP) biodegradation in an aquatic sample caused by the presence of Spirodela polyrrhiza and isolation of a 4-t-BP-utilizing bacterium.</title>
        <authorList>
            <person name="Ogata Y."/>
            <person name="Toyama T."/>
            <person name="Yu N."/>
            <person name="Wang X."/>
            <person name="Sei K."/>
            <person name="Ike M."/>
        </authorList>
    </citation>
    <scope>NUCLEOTIDE SEQUENCE [LARGE SCALE GENOMIC DNA]</scope>
    <source>
        <strain evidence="1 2">OMI</strain>
    </source>
</reference>
<evidence type="ECO:0000313" key="1">
    <source>
        <dbReference type="EMBL" id="GAY19508.1"/>
    </source>
</evidence>
<reference evidence="1 2" key="2">
    <citation type="journal article" date="2013" name="Environ. Sci. Technol.">
        <title>The 4-tert-butylphenol-utilizing bacterium Sphingobium fuliginis OMI can degrade bisphenols via phenolic ring hydroxylation and meta-cleavage pathway.</title>
        <authorList>
            <person name="Ogata Y."/>
            <person name="Goda S."/>
            <person name="Toyama T."/>
            <person name="Sei K."/>
            <person name="Ike M."/>
        </authorList>
    </citation>
    <scope>NUCLEOTIDE SEQUENCE [LARGE SCALE GENOMIC DNA]</scope>
    <source>
        <strain evidence="1 2">OMI</strain>
    </source>
</reference>
<organism evidence="1 2">
    <name type="scientific">Sphingobium fuliginis (strain ATCC 27551)</name>
    <dbReference type="NCBI Taxonomy" id="336203"/>
    <lineage>
        <taxon>Bacteria</taxon>
        <taxon>Pseudomonadati</taxon>
        <taxon>Pseudomonadota</taxon>
        <taxon>Alphaproteobacteria</taxon>
        <taxon>Sphingomonadales</taxon>
        <taxon>Sphingomonadaceae</taxon>
        <taxon>Sphingobium</taxon>
    </lineage>
</organism>
<protein>
    <submittedName>
        <fullName evidence="1">Uncharacterized protein</fullName>
    </submittedName>
</protein>
<sequence>MGEVATEAPSCGRQERREGRKGAFDVFEVLIASTVASGA</sequence>
<accession>A0A292Z723</accession>
<dbReference type="Proteomes" id="UP000221538">
    <property type="component" value="Unassembled WGS sequence"/>
</dbReference>